<evidence type="ECO:0000256" key="2">
    <source>
        <dbReference type="ARBA" id="ARBA00022670"/>
    </source>
</evidence>
<dbReference type="Pfam" id="PF14543">
    <property type="entry name" value="TAXi_N"/>
    <property type="match status" value="1"/>
</dbReference>
<evidence type="ECO:0000256" key="4">
    <source>
        <dbReference type="ARBA" id="ARBA00022801"/>
    </source>
</evidence>
<dbReference type="GO" id="GO:0004190">
    <property type="term" value="F:aspartic-type endopeptidase activity"/>
    <property type="evidence" value="ECO:0007669"/>
    <property type="project" value="UniProtKB-KW"/>
</dbReference>
<dbReference type="Pfam" id="PF14541">
    <property type="entry name" value="TAXi_C"/>
    <property type="match status" value="1"/>
</dbReference>
<comment type="similarity">
    <text evidence="1 6">Belongs to the peptidase A1 family.</text>
</comment>
<evidence type="ECO:0000256" key="6">
    <source>
        <dbReference type="RuleBase" id="RU000454"/>
    </source>
</evidence>
<dbReference type="InterPro" id="IPR001461">
    <property type="entry name" value="Aspartic_peptidase_A1"/>
</dbReference>
<evidence type="ECO:0000259" key="7">
    <source>
        <dbReference type="PROSITE" id="PS51767"/>
    </source>
</evidence>
<dbReference type="PROSITE" id="PS51767">
    <property type="entry name" value="PEPTIDASE_A1"/>
    <property type="match status" value="1"/>
</dbReference>
<dbReference type="Gene3D" id="2.40.70.10">
    <property type="entry name" value="Acid Proteases"/>
    <property type="match status" value="2"/>
</dbReference>
<keyword evidence="2 6" id="KW-0645">Protease</keyword>
<evidence type="ECO:0000256" key="1">
    <source>
        <dbReference type="ARBA" id="ARBA00007447"/>
    </source>
</evidence>
<proteinExistence type="inferred from homology"/>
<dbReference type="FunFam" id="2.40.70.10:FF:000015">
    <property type="entry name" value="Aspartyl protease family protein"/>
    <property type="match status" value="1"/>
</dbReference>
<keyword evidence="4 6" id="KW-0378">Hydrolase</keyword>
<evidence type="ECO:0000256" key="3">
    <source>
        <dbReference type="ARBA" id="ARBA00022750"/>
    </source>
</evidence>
<organism evidence="8 9">
    <name type="scientific">Spirodela intermedia</name>
    <name type="common">Intermediate duckweed</name>
    <dbReference type="NCBI Taxonomy" id="51605"/>
    <lineage>
        <taxon>Eukaryota</taxon>
        <taxon>Viridiplantae</taxon>
        <taxon>Streptophyta</taxon>
        <taxon>Embryophyta</taxon>
        <taxon>Tracheophyta</taxon>
        <taxon>Spermatophyta</taxon>
        <taxon>Magnoliopsida</taxon>
        <taxon>Liliopsida</taxon>
        <taxon>Araceae</taxon>
        <taxon>Lemnoideae</taxon>
        <taxon>Spirodela</taxon>
    </lineage>
</organism>
<dbReference type="EMBL" id="LR746267">
    <property type="protein sequence ID" value="CAA7395202.1"/>
    <property type="molecule type" value="Genomic_DNA"/>
</dbReference>
<dbReference type="PANTHER" id="PTHR13683:SF316">
    <property type="entry name" value="ASPARTYL PROTEASE APCB1"/>
    <property type="match status" value="1"/>
</dbReference>
<accession>A0A7I8KCJ3</accession>
<dbReference type="OrthoDB" id="2747330at2759"/>
<dbReference type="SUPFAM" id="SSF50630">
    <property type="entry name" value="Acid proteases"/>
    <property type="match status" value="1"/>
</dbReference>
<dbReference type="PANTHER" id="PTHR13683">
    <property type="entry name" value="ASPARTYL PROTEASES"/>
    <property type="match status" value="1"/>
</dbReference>
<dbReference type="InterPro" id="IPR032861">
    <property type="entry name" value="TAXi_N"/>
</dbReference>
<feature type="active site" evidence="5">
    <location>
        <position position="396"/>
    </location>
</feature>
<gene>
    <name evidence="8" type="ORF">SI8410_04005863</name>
</gene>
<evidence type="ECO:0000313" key="8">
    <source>
        <dbReference type="EMBL" id="CAA7395202.1"/>
    </source>
</evidence>
<keyword evidence="3 6" id="KW-0064">Aspartyl protease</keyword>
<reference evidence="8" key="1">
    <citation type="submission" date="2020-02" db="EMBL/GenBank/DDBJ databases">
        <authorList>
            <person name="Scholz U."/>
            <person name="Mascher M."/>
            <person name="Fiebig A."/>
        </authorList>
    </citation>
    <scope>NUCLEOTIDE SEQUENCE</scope>
</reference>
<dbReference type="PROSITE" id="PS00141">
    <property type="entry name" value="ASP_PROTEASE"/>
    <property type="match status" value="1"/>
</dbReference>
<dbReference type="GO" id="GO:0006508">
    <property type="term" value="P:proteolysis"/>
    <property type="evidence" value="ECO:0007669"/>
    <property type="project" value="UniProtKB-KW"/>
</dbReference>
<sequence>MEPQVTGVVIISLPPPGDPSKGKTITAFALPDDPGDFLLHPEWQQRSIDVMAPPPAAAAAPVFPPSARWVSPRRAAVCVLGASMMVFAIWACLYSEAPFEFLRSSEERDRRRRDGESLLLPLFPKPGGPRFLNQGEVKLGSATGGRQVRMAVSSAAANSSAAFPIRGNIFPDGLYYTSIRVGNPPREYFLDVDTGSDLTWIQCDAPCQSCAKGPNPLYKPRKESIVPAGDSLCLELQRNQRAAPHDSSRQCDYEIAYADHSSSVGVLARDELRLEMAGGKQVRPSFVFGCAYDQQGQLSASPAKTDGILGLTGAKVSFPSQLSEQGLIANVVGHCIKNGGGGHLFLGVDFVPRRGMTWVAMADSPTSYYQMEIGRLTYGSRPLGNNRKSPGGAIFDTGSSYTYFTNEAYGDLLSSLKDTYPRLVRDESDQTLPVCWRAASPIRSVKHVRQFFSPLTLHFESKWWIMPRVLRIPPEGYLILNDLGNVCLGILNGTEVHDGSTTILGDISLRGQLVVYDNVERRIGWVQSDCRKPQRAADFPFL</sequence>
<dbReference type="PRINTS" id="PR00792">
    <property type="entry name" value="PEPSIN"/>
</dbReference>
<dbReference type="InterPro" id="IPR033121">
    <property type="entry name" value="PEPTIDASE_A1"/>
</dbReference>
<dbReference type="AlphaFoldDB" id="A0A7I8KCJ3"/>
<feature type="active site" evidence="5">
    <location>
        <position position="193"/>
    </location>
</feature>
<evidence type="ECO:0000256" key="5">
    <source>
        <dbReference type="PIRSR" id="PIRSR601461-1"/>
    </source>
</evidence>
<evidence type="ECO:0000313" key="9">
    <source>
        <dbReference type="Proteomes" id="UP000663760"/>
    </source>
</evidence>
<dbReference type="InterPro" id="IPR001969">
    <property type="entry name" value="Aspartic_peptidase_AS"/>
</dbReference>
<dbReference type="Proteomes" id="UP000663760">
    <property type="component" value="Chromosome 4"/>
</dbReference>
<feature type="domain" description="Peptidase A1" evidence="7">
    <location>
        <begin position="175"/>
        <end position="526"/>
    </location>
</feature>
<dbReference type="InterPro" id="IPR021109">
    <property type="entry name" value="Peptidase_aspartic_dom_sf"/>
</dbReference>
<protein>
    <recommendedName>
        <fullName evidence="7">Peptidase A1 domain-containing protein</fullName>
    </recommendedName>
</protein>
<dbReference type="InterPro" id="IPR032799">
    <property type="entry name" value="TAXi_C"/>
</dbReference>
<name>A0A7I8KCJ3_SPIIN</name>
<keyword evidence="9" id="KW-1185">Reference proteome</keyword>